<organism evidence="2 3">
    <name type="scientific">Mycena albidolilacea</name>
    <dbReference type="NCBI Taxonomy" id="1033008"/>
    <lineage>
        <taxon>Eukaryota</taxon>
        <taxon>Fungi</taxon>
        <taxon>Dikarya</taxon>
        <taxon>Basidiomycota</taxon>
        <taxon>Agaricomycotina</taxon>
        <taxon>Agaricomycetes</taxon>
        <taxon>Agaricomycetidae</taxon>
        <taxon>Agaricales</taxon>
        <taxon>Marasmiineae</taxon>
        <taxon>Mycenaceae</taxon>
        <taxon>Mycena</taxon>
    </lineage>
</organism>
<gene>
    <name evidence="2" type="ORF">DFH08DRAFT_1088372</name>
</gene>
<dbReference type="SMART" id="SM00256">
    <property type="entry name" value="FBOX"/>
    <property type="match status" value="1"/>
</dbReference>
<dbReference type="InterPro" id="IPR036047">
    <property type="entry name" value="F-box-like_dom_sf"/>
</dbReference>
<dbReference type="Proteomes" id="UP001218218">
    <property type="component" value="Unassembled WGS sequence"/>
</dbReference>
<accession>A0AAD7EB06</accession>
<dbReference type="SUPFAM" id="SSF81383">
    <property type="entry name" value="F-box domain"/>
    <property type="match status" value="1"/>
</dbReference>
<evidence type="ECO:0000313" key="3">
    <source>
        <dbReference type="Proteomes" id="UP001218218"/>
    </source>
</evidence>
<protein>
    <recommendedName>
        <fullName evidence="1">F-box domain-containing protein</fullName>
    </recommendedName>
</protein>
<dbReference type="Pfam" id="PF00646">
    <property type="entry name" value="F-box"/>
    <property type="match status" value="1"/>
</dbReference>
<name>A0AAD7EB06_9AGAR</name>
<keyword evidence="3" id="KW-1185">Reference proteome</keyword>
<reference evidence="2" key="1">
    <citation type="submission" date="2023-03" db="EMBL/GenBank/DDBJ databases">
        <title>Massive genome expansion in bonnet fungi (Mycena s.s.) driven by repeated elements and novel gene families across ecological guilds.</title>
        <authorList>
            <consortium name="Lawrence Berkeley National Laboratory"/>
            <person name="Harder C.B."/>
            <person name="Miyauchi S."/>
            <person name="Viragh M."/>
            <person name="Kuo A."/>
            <person name="Thoen E."/>
            <person name="Andreopoulos B."/>
            <person name="Lu D."/>
            <person name="Skrede I."/>
            <person name="Drula E."/>
            <person name="Henrissat B."/>
            <person name="Morin E."/>
            <person name="Kohler A."/>
            <person name="Barry K."/>
            <person name="LaButti K."/>
            <person name="Morin E."/>
            <person name="Salamov A."/>
            <person name="Lipzen A."/>
            <person name="Mereny Z."/>
            <person name="Hegedus B."/>
            <person name="Baldrian P."/>
            <person name="Stursova M."/>
            <person name="Weitz H."/>
            <person name="Taylor A."/>
            <person name="Grigoriev I.V."/>
            <person name="Nagy L.G."/>
            <person name="Martin F."/>
            <person name="Kauserud H."/>
        </authorList>
    </citation>
    <scope>NUCLEOTIDE SEQUENCE</scope>
    <source>
        <strain evidence="2">CBHHK002</strain>
    </source>
</reference>
<feature type="domain" description="F-box" evidence="1">
    <location>
        <begin position="13"/>
        <end position="59"/>
    </location>
</feature>
<dbReference type="PROSITE" id="PS50181">
    <property type="entry name" value="FBOX"/>
    <property type="match status" value="1"/>
</dbReference>
<dbReference type="InterPro" id="IPR001810">
    <property type="entry name" value="F-box_dom"/>
</dbReference>
<evidence type="ECO:0000313" key="2">
    <source>
        <dbReference type="EMBL" id="KAJ7308668.1"/>
    </source>
</evidence>
<dbReference type="AlphaFoldDB" id="A0AAD7EB06"/>
<sequence>MENFEADADSESADYFSSLPADVILIILGFLSPHNVLSLRTVSQLMSDATRERSVWIGLLRDLCIQHDIYTPSFSLPEMSLEELEHAATAPRRFSSHLRSEFAQGGLVGPSSVRCLDPLPTGEEFEHMRLLPGGRFLLTSHKTRINLWDLGNHVSGPTHHAIASFEIPGAAAIKSLRTRASRSSSEALVIISTTDAESNFCVHIFCVFPPASIPQFTPLAPVLVLPLFNDDFPGVLGTTSRHVVIATAFTTVLWDFIDDAWVSWPRNPTEVDDTLYLCNDNFVTVHADEAEVSISQLPALFPRSVSAVPPVIDSLDILHRYPLCRFKRPEDPFEWCISGITLVFHGRERSTVDQPLYIDILTKGCNKALISHFALLPSTSTCTATATSELVPLGESPLDAMYHACHSLHLEWLAPGTVQSFVVEGSTLHVCISDVDGTTSKSVAGVLATPGMRPNDMNVDFCSFSGRVCARVPAAEGDGFKVLVMDYVAPKQSTLP</sequence>
<evidence type="ECO:0000259" key="1">
    <source>
        <dbReference type="PROSITE" id="PS50181"/>
    </source>
</evidence>
<comment type="caution">
    <text evidence="2">The sequence shown here is derived from an EMBL/GenBank/DDBJ whole genome shotgun (WGS) entry which is preliminary data.</text>
</comment>
<dbReference type="Gene3D" id="1.20.1280.50">
    <property type="match status" value="1"/>
</dbReference>
<proteinExistence type="predicted"/>
<dbReference type="EMBL" id="JARIHO010000084">
    <property type="protein sequence ID" value="KAJ7308668.1"/>
    <property type="molecule type" value="Genomic_DNA"/>
</dbReference>